<feature type="domain" description="Flagellar hook protein FlgE D2" evidence="7">
    <location>
        <begin position="157"/>
        <end position="247"/>
    </location>
</feature>
<dbReference type="NCBIfam" id="TIGR03506">
    <property type="entry name" value="FlgEFG_subfam"/>
    <property type="match status" value="1"/>
</dbReference>
<keyword evidence="3 4" id="KW-0975">Bacterial flagellum</keyword>
<dbReference type="AlphaFoldDB" id="A0A3M2HYC6"/>
<dbReference type="Proteomes" id="UP000275012">
    <property type="component" value="Unassembled WGS sequence"/>
</dbReference>
<evidence type="ECO:0000256" key="4">
    <source>
        <dbReference type="RuleBase" id="RU362116"/>
    </source>
</evidence>
<dbReference type="InterPro" id="IPR037925">
    <property type="entry name" value="FlgE/F/G-like"/>
</dbReference>
<dbReference type="GO" id="GO:0030694">
    <property type="term" value="C:bacterial-type flagellum basal body, rod"/>
    <property type="evidence" value="ECO:0007669"/>
    <property type="project" value="UniProtKB-UniRule"/>
</dbReference>
<dbReference type="RefSeq" id="WP_122100582.1">
    <property type="nucleotide sequence ID" value="NZ_RFLY01000003.1"/>
</dbReference>
<evidence type="ECO:0000256" key="1">
    <source>
        <dbReference type="ARBA" id="ARBA00004117"/>
    </source>
</evidence>
<feature type="domain" description="Flagellar hook protein FlgE/F/G-like D1" evidence="8">
    <location>
        <begin position="74"/>
        <end position="116"/>
    </location>
</feature>
<dbReference type="InterPro" id="IPR001444">
    <property type="entry name" value="Flag_bb_rod_N"/>
</dbReference>
<dbReference type="OrthoDB" id="8578401at2"/>
<comment type="subcellular location">
    <subcellularLocation>
        <location evidence="1 4">Bacterial flagellum basal body</location>
    </subcellularLocation>
</comment>
<evidence type="ECO:0000259" key="8">
    <source>
        <dbReference type="Pfam" id="PF22692"/>
    </source>
</evidence>
<dbReference type="NCBIfam" id="TIGR02490">
    <property type="entry name" value="flgF"/>
    <property type="match status" value="1"/>
</dbReference>
<dbReference type="PROSITE" id="PS00588">
    <property type="entry name" value="FLAGELLA_BB_ROD"/>
    <property type="match status" value="1"/>
</dbReference>
<keyword evidence="9" id="KW-0282">Flagellum</keyword>
<dbReference type="GO" id="GO:0005829">
    <property type="term" value="C:cytosol"/>
    <property type="evidence" value="ECO:0007669"/>
    <property type="project" value="TreeGrafter"/>
</dbReference>
<organism evidence="9 10">
    <name type="scientific">Solilutibacter pythonis</name>
    <dbReference type="NCBI Taxonomy" id="2483112"/>
    <lineage>
        <taxon>Bacteria</taxon>
        <taxon>Pseudomonadati</taxon>
        <taxon>Pseudomonadota</taxon>
        <taxon>Gammaproteobacteria</taxon>
        <taxon>Lysobacterales</taxon>
        <taxon>Lysobacteraceae</taxon>
        <taxon>Solilutibacter</taxon>
    </lineage>
</organism>
<proteinExistence type="inferred from homology"/>
<evidence type="ECO:0000259" key="6">
    <source>
        <dbReference type="Pfam" id="PF06429"/>
    </source>
</evidence>
<evidence type="ECO:0000313" key="9">
    <source>
        <dbReference type="EMBL" id="RMH94058.1"/>
    </source>
</evidence>
<evidence type="ECO:0000259" key="7">
    <source>
        <dbReference type="Pfam" id="PF07559"/>
    </source>
</evidence>
<gene>
    <name evidence="9" type="primary">flgF</name>
    <name evidence="9" type="ORF">EBB59_02525</name>
</gene>
<sequence>MFQALFNSLSGLFSFSRSLNTVSDNISNMNTPGFRGSDTFFSNIDGNRGARISGEGMRTQAGDIRQTSNPTDLAVSGDGYFVLRDKEGNLYYTRAGQFRFNGDGILTDSVNEYQVMGIDAAGNLTPVDYTSYRMLPASATTAVKLTGNLAPGAANTVTNGITVYDANGTAHTLTVKFSSKTNSPPTFEAVVTDATGATLSTSIIAFNVDGTPQVGSTEIVLSPVYGGTTQTITLKLGTAGALDGLRSLMGVANTVTSKIEDGHPALGVTGMKFDDKGVLQLTYSGAEKRQGPQLALAIFPNEGELRLSGGRLISGATVTQREFGRAGEGRFGRIAGNSLEMSNVNLTQEFADMIIIQRGYQASSRVMTVSNEMLDQLYNSTRGG</sequence>
<dbReference type="EMBL" id="RFLY01000003">
    <property type="protein sequence ID" value="RMH94058.1"/>
    <property type="molecule type" value="Genomic_DNA"/>
</dbReference>
<protein>
    <recommendedName>
        <fullName evidence="4">Flagellar basal-body rod protein FlgF</fullName>
    </recommendedName>
</protein>
<dbReference type="GO" id="GO:0009424">
    <property type="term" value="C:bacterial-type flagellum hook"/>
    <property type="evidence" value="ECO:0007669"/>
    <property type="project" value="TreeGrafter"/>
</dbReference>
<dbReference type="Pfam" id="PF06429">
    <property type="entry name" value="Flg_bbr_C"/>
    <property type="match status" value="1"/>
</dbReference>
<reference evidence="9 10" key="1">
    <citation type="submission" date="2018-10" db="EMBL/GenBank/DDBJ databases">
        <title>Proposal of Lysobacter pythonis sp. nov. isolated from royal pythons (Python regius).</title>
        <authorList>
            <person name="Hans-Juergen B."/>
            <person name="Huptas C."/>
            <person name="Sandra B."/>
            <person name="Igor L."/>
            <person name="Joachim S."/>
            <person name="Siegfried S."/>
            <person name="Mareike W."/>
            <person name="Peter K."/>
        </authorList>
    </citation>
    <scope>NUCLEOTIDE SEQUENCE [LARGE SCALE GENOMIC DNA]</scope>
    <source>
        <strain evidence="9 10">4284/11</strain>
    </source>
</reference>
<evidence type="ECO:0000256" key="2">
    <source>
        <dbReference type="ARBA" id="ARBA00009677"/>
    </source>
</evidence>
<dbReference type="InterPro" id="IPR010930">
    <property type="entry name" value="Flg_bb/hook_C_dom"/>
</dbReference>
<dbReference type="GO" id="GO:0071978">
    <property type="term" value="P:bacterial-type flagellum-dependent swarming motility"/>
    <property type="evidence" value="ECO:0007669"/>
    <property type="project" value="TreeGrafter"/>
</dbReference>
<dbReference type="Pfam" id="PF07559">
    <property type="entry name" value="FlgE_D2"/>
    <property type="match status" value="1"/>
</dbReference>
<dbReference type="Gene3D" id="2.60.98.20">
    <property type="entry name" value="Flagellar hook protein FlgE"/>
    <property type="match status" value="1"/>
</dbReference>
<comment type="similarity">
    <text evidence="2 4">Belongs to the flagella basal body rod proteins family.</text>
</comment>
<dbReference type="InterPro" id="IPR037058">
    <property type="entry name" value="Falgellar_hook_FlgE_sf"/>
</dbReference>
<evidence type="ECO:0000313" key="10">
    <source>
        <dbReference type="Proteomes" id="UP000275012"/>
    </source>
</evidence>
<name>A0A3M2HYC6_9GAMM</name>
<evidence type="ECO:0000259" key="5">
    <source>
        <dbReference type="Pfam" id="PF00460"/>
    </source>
</evidence>
<dbReference type="InterPro" id="IPR011491">
    <property type="entry name" value="FlgE_D2"/>
</dbReference>
<dbReference type="Pfam" id="PF22692">
    <property type="entry name" value="LlgE_F_G_D1"/>
    <property type="match status" value="1"/>
</dbReference>
<dbReference type="InterPro" id="IPR020013">
    <property type="entry name" value="Flagellar_FlgE/F/G"/>
</dbReference>
<keyword evidence="9" id="KW-0966">Cell projection</keyword>
<feature type="domain" description="Flagellar basal body rod protein N-terminal" evidence="5">
    <location>
        <begin position="8"/>
        <end position="35"/>
    </location>
</feature>
<keyword evidence="9" id="KW-0969">Cilium</keyword>
<comment type="caution">
    <text evidence="9">The sequence shown here is derived from an EMBL/GenBank/DDBJ whole genome shotgun (WGS) entry which is preliminary data.</text>
</comment>
<dbReference type="InterPro" id="IPR019776">
    <property type="entry name" value="Flagellar_basal_body_rod_CS"/>
</dbReference>
<comment type="subunit">
    <text evidence="4">The basal body constitutes a major portion of the flagellar organelle and consists of five rings (E,L,P,S, and M) mounted on a central rod. The rod consists of about 26 subunits of FlgG in the distal portion, and FlgB, FlgC and FlgF are thought to build up the proximal portion of the rod with about 6 subunits each.</text>
</comment>
<dbReference type="SUPFAM" id="SSF117143">
    <property type="entry name" value="Flagellar hook protein flgE"/>
    <property type="match status" value="1"/>
</dbReference>
<dbReference type="InterPro" id="IPR053967">
    <property type="entry name" value="LlgE_F_G-like_D1"/>
</dbReference>
<evidence type="ECO:0000256" key="3">
    <source>
        <dbReference type="ARBA" id="ARBA00023143"/>
    </source>
</evidence>
<feature type="domain" description="Flagellar basal-body/hook protein C-terminal" evidence="6">
    <location>
        <begin position="338"/>
        <end position="377"/>
    </location>
</feature>
<keyword evidence="10" id="KW-1185">Reference proteome</keyword>
<dbReference type="Pfam" id="PF00460">
    <property type="entry name" value="Flg_bb_rod"/>
    <property type="match status" value="1"/>
</dbReference>
<dbReference type="PANTHER" id="PTHR30435">
    <property type="entry name" value="FLAGELLAR PROTEIN"/>
    <property type="match status" value="1"/>
</dbReference>
<accession>A0A3M2HYC6</accession>
<dbReference type="PANTHER" id="PTHR30435:SF1">
    <property type="entry name" value="FLAGELLAR HOOK PROTEIN FLGE"/>
    <property type="match status" value="1"/>
</dbReference>
<dbReference type="InterPro" id="IPR012836">
    <property type="entry name" value="FlgF"/>
</dbReference>